<evidence type="ECO:0000313" key="3">
    <source>
        <dbReference type="Proteomes" id="UP000193553"/>
    </source>
</evidence>
<sequence length="77" mass="7602">MAAVSEKSNAAAEQGNTKSLRGRVGAVGQGGIFGLAFGSAAPTQRPPIRVNGAGSGIAEAVAARNRPDLKRNGIGDG</sequence>
<gene>
    <name evidence="2" type="ORF">BSZ18_00225</name>
</gene>
<dbReference type="AlphaFoldDB" id="A0A1X3HH89"/>
<dbReference type="EMBL" id="NAFI01000055">
    <property type="protein sequence ID" value="OSJ19945.1"/>
    <property type="molecule type" value="Genomic_DNA"/>
</dbReference>
<accession>A0A1X3HH89</accession>
<name>A0A1X3HH89_9BRAD</name>
<feature type="non-terminal residue" evidence="2">
    <location>
        <position position="77"/>
    </location>
</feature>
<feature type="region of interest" description="Disordered" evidence="1">
    <location>
        <begin position="1"/>
        <end position="23"/>
    </location>
</feature>
<evidence type="ECO:0000256" key="1">
    <source>
        <dbReference type="SAM" id="MobiDB-lite"/>
    </source>
</evidence>
<organism evidence="2 3">
    <name type="scientific">Bradyrhizobium canariense</name>
    <dbReference type="NCBI Taxonomy" id="255045"/>
    <lineage>
        <taxon>Bacteria</taxon>
        <taxon>Pseudomonadati</taxon>
        <taxon>Pseudomonadota</taxon>
        <taxon>Alphaproteobacteria</taxon>
        <taxon>Hyphomicrobiales</taxon>
        <taxon>Nitrobacteraceae</taxon>
        <taxon>Bradyrhizobium</taxon>
    </lineage>
</organism>
<comment type="caution">
    <text evidence="2">The sequence shown here is derived from an EMBL/GenBank/DDBJ whole genome shotgun (WGS) entry which is preliminary data.</text>
</comment>
<dbReference type="Proteomes" id="UP000193553">
    <property type="component" value="Unassembled WGS sequence"/>
</dbReference>
<evidence type="ECO:0000313" key="2">
    <source>
        <dbReference type="EMBL" id="OSJ19945.1"/>
    </source>
</evidence>
<proteinExistence type="predicted"/>
<reference evidence="2 3" key="1">
    <citation type="submission" date="2017-03" db="EMBL/GenBank/DDBJ databases">
        <title>Whole genome sequences of fourteen strains of Bradyrhizobium canariense and one strain of Bradyrhizobium japonicum isolated from Lupinus (Papilionoideae: Genisteae) species in Algeria.</title>
        <authorList>
            <person name="Crovadore J."/>
            <person name="Chekireb D."/>
            <person name="Brachmann A."/>
            <person name="Chablais R."/>
            <person name="Cochard B."/>
            <person name="Lefort F."/>
        </authorList>
    </citation>
    <scope>NUCLEOTIDE SEQUENCE [LARGE SCALE GENOMIC DNA]</scope>
    <source>
        <strain evidence="2 3">UBMA195</strain>
    </source>
</reference>
<protein>
    <submittedName>
        <fullName evidence="2">Uncharacterized protein</fullName>
    </submittedName>
</protein>